<gene>
    <name evidence="1" type="ORF">WOLCODRAFT_49962</name>
</gene>
<protein>
    <submittedName>
        <fullName evidence="1">Uncharacterized protein</fullName>
    </submittedName>
</protein>
<accession>A0A2H3J8T8</accession>
<feature type="non-terminal residue" evidence="1">
    <location>
        <position position="1"/>
    </location>
</feature>
<keyword evidence="2" id="KW-1185">Reference proteome</keyword>
<sequence length="54" mass="6231">VYAKLLIEKGYGHPLWTPEPIDQPEVELGDIGWISKGRFYRLFNPTHPPDDPIN</sequence>
<dbReference type="OMA" id="WISKGRF"/>
<dbReference type="Proteomes" id="UP000218811">
    <property type="component" value="Unassembled WGS sequence"/>
</dbReference>
<name>A0A2H3J8T8_WOLCO</name>
<organism evidence="1 2">
    <name type="scientific">Wolfiporia cocos (strain MD-104)</name>
    <name type="common">Brown rot fungus</name>
    <dbReference type="NCBI Taxonomy" id="742152"/>
    <lineage>
        <taxon>Eukaryota</taxon>
        <taxon>Fungi</taxon>
        <taxon>Dikarya</taxon>
        <taxon>Basidiomycota</taxon>
        <taxon>Agaricomycotina</taxon>
        <taxon>Agaricomycetes</taxon>
        <taxon>Polyporales</taxon>
        <taxon>Phaeolaceae</taxon>
        <taxon>Wolfiporia</taxon>
    </lineage>
</organism>
<evidence type="ECO:0000313" key="1">
    <source>
        <dbReference type="EMBL" id="PCH38045.1"/>
    </source>
</evidence>
<dbReference type="OrthoDB" id="3222453at2759"/>
<proteinExistence type="predicted"/>
<evidence type="ECO:0000313" key="2">
    <source>
        <dbReference type="Proteomes" id="UP000218811"/>
    </source>
</evidence>
<feature type="non-terminal residue" evidence="1">
    <location>
        <position position="54"/>
    </location>
</feature>
<dbReference type="AlphaFoldDB" id="A0A2H3J8T8"/>
<dbReference type="EMBL" id="KB467942">
    <property type="protein sequence ID" value="PCH38045.1"/>
    <property type="molecule type" value="Genomic_DNA"/>
</dbReference>
<reference evidence="1 2" key="1">
    <citation type="journal article" date="2012" name="Science">
        <title>The Paleozoic origin of enzymatic lignin decomposition reconstructed from 31 fungal genomes.</title>
        <authorList>
            <person name="Floudas D."/>
            <person name="Binder M."/>
            <person name="Riley R."/>
            <person name="Barry K."/>
            <person name="Blanchette R.A."/>
            <person name="Henrissat B."/>
            <person name="Martinez A.T."/>
            <person name="Otillar R."/>
            <person name="Spatafora J.W."/>
            <person name="Yadav J.S."/>
            <person name="Aerts A."/>
            <person name="Benoit I."/>
            <person name="Boyd A."/>
            <person name="Carlson A."/>
            <person name="Copeland A."/>
            <person name="Coutinho P.M."/>
            <person name="de Vries R.P."/>
            <person name="Ferreira P."/>
            <person name="Findley K."/>
            <person name="Foster B."/>
            <person name="Gaskell J."/>
            <person name="Glotzer D."/>
            <person name="Gorecki P."/>
            <person name="Heitman J."/>
            <person name="Hesse C."/>
            <person name="Hori C."/>
            <person name="Igarashi K."/>
            <person name="Jurgens J.A."/>
            <person name="Kallen N."/>
            <person name="Kersten P."/>
            <person name="Kohler A."/>
            <person name="Kuees U."/>
            <person name="Kumar T.K.A."/>
            <person name="Kuo A."/>
            <person name="LaButti K."/>
            <person name="Larrondo L.F."/>
            <person name="Lindquist E."/>
            <person name="Ling A."/>
            <person name="Lombard V."/>
            <person name="Lucas S."/>
            <person name="Lundell T."/>
            <person name="Martin R."/>
            <person name="McLaughlin D.J."/>
            <person name="Morgenstern I."/>
            <person name="Morin E."/>
            <person name="Murat C."/>
            <person name="Nagy L.G."/>
            <person name="Nolan M."/>
            <person name="Ohm R.A."/>
            <person name="Patyshakuliyeva A."/>
            <person name="Rokas A."/>
            <person name="Ruiz-Duenas F.J."/>
            <person name="Sabat G."/>
            <person name="Salamov A."/>
            <person name="Samejima M."/>
            <person name="Schmutz J."/>
            <person name="Slot J.C."/>
            <person name="St John F."/>
            <person name="Stenlid J."/>
            <person name="Sun H."/>
            <person name="Sun S."/>
            <person name="Syed K."/>
            <person name="Tsang A."/>
            <person name="Wiebenga A."/>
            <person name="Young D."/>
            <person name="Pisabarro A."/>
            <person name="Eastwood D.C."/>
            <person name="Martin F."/>
            <person name="Cullen D."/>
            <person name="Grigoriev I.V."/>
            <person name="Hibbett D.S."/>
        </authorList>
    </citation>
    <scope>NUCLEOTIDE SEQUENCE [LARGE SCALE GENOMIC DNA]</scope>
    <source>
        <strain evidence="1 2">MD-104</strain>
    </source>
</reference>